<dbReference type="Pfam" id="PF01206">
    <property type="entry name" value="TusA"/>
    <property type="match status" value="1"/>
</dbReference>
<gene>
    <name evidence="2" type="ORF">HMPREF1705_03758</name>
</gene>
<dbReference type="EMBL" id="ACJX03000001">
    <property type="protein sequence ID" value="KRT36476.1"/>
    <property type="molecule type" value="Genomic_DNA"/>
</dbReference>
<proteinExistence type="predicted"/>
<dbReference type="eggNOG" id="COG0425">
    <property type="taxonomic scope" value="Bacteria"/>
</dbReference>
<evidence type="ECO:0000259" key="1">
    <source>
        <dbReference type="Pfam" id="PF01206"/>
    </source>
</evidence>
<comment type="caution">
    <text evidence="2">The sequence shown here is derived from an EMBL/GenBank/DDBJ whole genome shotgun (WGS) entry which is preliminary data.</text>
</comment>
<evidence type="ECO:0000313" key="2">
    <source>
        <dbReference type="EMBL" id="KRT36476.1"/>
    </source>
</evidence>
<keyword evidence="3" id="KW-1185">Reference proteome</keyword>
<name>A0A0T5XDP2_9BACT</name>
<dbReference type="InterPro" id="IPR036868">
    <property type="entry name" value="TusA-like_sf"/>
</dbReference>
<dbReference type="InterPro" id="IPR001455">
    <property type="entry name" value="TusA-like"/>
</dbReference>
<reference evidence="3" key="1">
    <citation type="submission" date="2012-09" db="EMBL/GenBank/DDBJ databases">
        <authorList>
            <person name="Weinstock G."/>
            <person name="Sodergren E."/>
            <person name="Clifton S."/>
            <person name="Fulton L."/>
            <person name="Fulton B."/>
            <person name="Courtney L."/>
            <person name="Fronick C."/>
            <person name="Harrison M."/>
            <person name="Strong C."/>
            <person name="Farmer C."/>
            <person name="Delehaunty K."/>
            <person name="Markovic C."/>
            <person name="Hall O."/>
            <person name="Minx P."/>
            <person name="Tomlinson C."/>
            <person name="Mitreva M."/>
            <person name="Nelson J."/>
            <person name="Hou S."/>
            <person name="Wollam A."/>
            <person name="Pepin K.H."/>
            <person name="Johnson M."/>
            <person name="Bhonagiri V."/>
            <person name="Nash W.E."/>
            <person name="Suruliraj S."/>
            <person name="Warren W."/>
            <person name="Chinwalla A."/>
            <person name="Mardis E.R."/>
            <person name="Wilson R.K."/>
        </authorList>
    </citation>
    <scope>NUCLEOTIDE SEQUENCE [LARGE SCALE GENOMIC DNA]</scope>
    <source>
        <strain evidence="3">OS1</strain>
    </source>
</reference>
<dbReference type="OrthoDB" id="9797352at2"/>
<dbReference type="Proteomes" id="UP000005273">
    <property type="component" value="Unassembled WGS sequence"/>
</dbReference>
<dbReference type="SUPFAM" id="SSF64307">
    <property type="entry name" value="SirA-like"/>
    <property type="match status" value="1"/>
</dbReference>
<dbReference type="CDD" id="cd03421">
    <property type="entry name" value="SirA_like_N"/>
    <property type="match status" value="1"/>
</dbReference>
<dbReference type="RefSeq" id="WP_009200845.1">
    <property type="nucleotide sequence ID" value="NZ_ACJX03000001.1"/>
</dbReference>
<evidence type="ECO:0000313" key="3">
    <source>
        <dbReference type="Proteomes" id="UP000005273"/>
    </source>
</evidence>
<protein>
    <recommendedName>
        <fullName evidence="1">UPF0033 domain-containing protein</fullName>
    </recommendedName>
</protein>
<sequence>MAESITVDARGLSCPQPVVETKKAIERSASSEIYVLVDTMTSVMNVSRYAKSQGWTAQYEEMPEGGFKITLSK</sequence>
<feature type="domain" description="UPF0033" evidence="1">
    <location>
        <begin position="5"/>
        <end position="73"/>
    </location>
</feature>
<accession>A0A0T5XDP2</accession>
<dbReference type="Gene3D" id="3.30.110.40">
    <property type="entry name" value="TusA-like domain"/>
    <property type="match status" value="1"/>
</dbReference>
<dbReference type="STRING" id="592015.HMPREF1705_03758"/>
<dbReference type="AlphaFoldDB" id="A0A0T5XDP2"/>
<organism evidence="2 3">
    <name type="scientific">Acetomicrobium hydrogeniformans ATCC BAA-1850</name>
    <dbReference type="NCBI Taxonomy" id="592015"/>
    <lineage>
        <taxon>Bacteria</taxon>
        <taxon>Thermotogati</taxon>
        <taxon>Synergistota</taxon>
        <taxon>Synergistia</taxon>
        <taxon>Synergistales</taxon>
        <taxon>Acetomicrobiaceae</taxon>
        <taxon>Acetomicrobium</taxon>
    </lineage>
</organism>